<name>V8NAI5_OPHHA</name>
<dbReference type="PANTHER" id="PTHR48207">
    <property type="entry name" value="SUCCINATE--HYDROXYMETHYLGLUTARATE COA-TRANSFERASE"/>
    <property type="match status" value="1"/>
</dbReference>
<dbReference type="GO" id="GO:0047369">
    <property type="term" value="F:succinate-hydroxymethylglutarate CoA-transferase activity"/>
    <property type="evidence" value="ECO:0007669"/>
    <property type="project" value="TreeGrafter"/>
</dbReference>
<dbReference type="GO" id="GO:0005739">
    <property type="term" value="C:mitochondrion"/>
    <property type="evidence" value="ECO:0007669"/>
    <property type="project" value="TreeGrafter"/>
</dbReference>
<dbReference type="PANTHER" id="PTHR48207:SF3">
    <property type="entry name" value="SUCCINATE--HYDROXYMETHYLGLUTARATE COA-TRANSFERASE"/>
    <property type="match status" value="1"/>
</dbReference>
<dbReference type="Pfam" id="PF02515">
    <property type="entry name" value="CoA_transf_3"/>
    <property type="match status" value="1"/>
</dbReference>
<dbReference type="InterPro" id="IPR050483">
    <property type="entry name" value="CoA-transferase_III_domain"/>
</dbReference>
<reference evidence="4 5" key="1">
    <citation type="journal article" date="2013" name="Proc. Natl. Acad. Sci. U.S.A.">
        <title>The king cobra genome reveals dynamic gene evolution and adaptation in the snake venom system.</title>
        <authorList>
            <person name="Vonk F.J."/>
            <person name="Casewell N.R."/>
            <person name="Henkel C.V."/>
            <person name="Heimberg A.M."/>
            <person name="Jansen H.J."/>
            <person name="McCleary R.J."/>
            <person name="Kerkkamp H.M."/>
            <person name="Vos R.A."/>
            <person name="Guerreiro I."/>
            <person name="Calvete J.J."/>
            <person name="Wuster W."/>
            <person name="Woods A.E."/>
            <person name="Logan J.M."/>
            <person name="Harrison R.A."/>
            <person name="Castoe T.A."/>
            <person name="de Koning A.P."/>
            <person name="Pollock D.D."/>
            <person name="Yandell M."/>
            <person name="Calderon D."/>
            <person name="Renjifo C."/>
            <person name="Currier R.B."/>
            <person name="Salgado D."/>
            <person name="Pla D."/>
            <person name="Sanz L."/>
            <person name="Hyder A.S."/>
            <person name="Ribeiro J.M."/>
            <person name="Arntzen J.W."/>
            <person name="van den Thillart G.E."/>
            <person name="Boetzer M."/>
            <person name="Pirovano W."/>
            <person name="Dirks R.P."/>
            <person name="Spaink H.P."/>
            <person name="Duboule D."/>
            <person name="McGlinn E."/>
            <person name="Kini R.M."/>
            <person name="Richardson M.K."/>
        </authorList>
    </citation>
    <scope>NUCLEOTIDE SEQUENCE</scope>
    <source>
        <tissue evidence="4">Blood</tissue>
    </source>
</reference>
<evidence type="ECO:0000313" key="5">
    <source>
        <dbReference type="Proteomes" id="UP000018936"/>
    </source>
</evidence>
<dbReference type="InterPro" id="IPR003673">
    <property type="entry name" value="CoA-Trfase_fam_III"/>
</dbReference>
<evidence type="ECO:0000256" key="1">
    <source>
        <dbReference type="ARBA" id="ARBA00008383"/>
    </source>
</evidence>
<feature type="non-terminal residue" evidence="4">
    <location>
        <position position="1"/>
    </location>
</feature>
<sequence>MDGARDLSLEAGCKEALSPAVVQASSKTKKKAKAQSSAQEAAARIKAKAIENKKTKTEEKVEKSRHEALERQFAKGSGDDTRSWGPPFVGTESVYFLSVNRNKKSIAINMKKAKGAKIIKELAAVCDVLVENYVPGKLAGMGLGYDDINTVAPHIIYCSITGILTSV</sequence>
<gene>
    <name evidence="4" type="ORF">L345_15317</name>
</gene>
<protein>
    <submittedName>
        <fullName evidence="4">CaiB/baiF CoA-transferase family protein C7orf10</fullName>
    </submittedName>
</protein>
<organism evidence="4 5">
    <name type="scientific">Ophiophagus hannah</name>
    <name type="common">King cobra</name>
    <name type="synonym">Naja hannah</name>
    <dbReference type="NCBI Taxonomy" id="8665"/>
    <lineage>
        <taxon>Eukaryota</taxon>
        <taxon>Metazoa</taxon>
        <taxon>Chordata</taxon>
        <taxon>Craniata</taxon>
        <taxon>Vertebrata</taxon>
        <taxon>Euteleostomi</taxon>
        <taxon>Lepidosauria</taxon>
        <taxon>Squamata</taxon>
        <taxon>Bifurcata</taxon>
        <taxon>Unidentata</taxon>
        <taxon>Episquamata</taxon>
        <taxon>Toxicofera</taxon>
        <taxon>Serpentes</taxon>
        <taxon>Colubroidea</taxon>
        <taxon>Elapidae</taxon>
        <taxon>Elapinae</taxon>
        <taxon>Ophiophagus</taxon>
    </lineage>
</organism>
<evidence type="ECO:0000256" key="2">
    <source>
        <dbReference type="ARBA" id="ARBA00022679"/>
    </source>
</evidence>
<feature type="region of interest" description="Disordered" evidence="3">
    <location>
        <begin position="20"/>
        <end position="39"/>
    </location>
</feature>
<evidence type="ECO:0000256" key="3">
    <source>
        <dbReference type="SAM" id="MobiDB-lite"/>
    </source>
</evidence>
<keyword evidence="5" id="KW-1185">Reference proteome</keyword>
<dbReference type="Proteomes" id="UP000018936">
    <property type="component" value="Unassembled WGS sequence"/>
</dbReference>
<dbReference type="AlphaFoldDB" id="V8NAI5"/>
<feature type="region of interest" description="Disordered" evidence="3">
    <location>
        <begin position="45"/>
        <end position="84"/>
    </location>
</feature>
<evidence type="ECO:0000313" key="4">
    <source>
        <dbReference type="EMBL" id="ETE58956.1"/>
    </source>
</evidence>
<keyword evidence="2 4" id="KW-0808">Transferase</keyword>
<dbReference type="InterPro" id="IPR023606">
    <property type="entry name" value="CoA-Trfase_III_dom_1_sf"/>
</dbReference>
<proteinExistence type="inferred from homology"/>
<feature type="non-terminal residue" evidence="4">
    <location>
        <position position="167"/>
    </location>
</feature>
<dbReference type="OrthoDB" id="5863171at2759"/>
<accession>V8NAI5</accession>
<dbReference type="EMBL" id="AZIM01006053">
    <property type="protein sequence ID" value="ETE58956.1"/>
    <property type="molecule type" value="Genomic_DNA"/>
</dbReference>
<dbReference type="Gene3D" id="3.40.50.10540">
    <property type="entry name" value="Crotonobetainyl-coa:carnitine coa-transferase, domain 1"/>
    <property type="match status" value="1"/>
</dbReference>
<feature type="compositionally biased region" description="Basic and acidic residues" evidence="3">
    <location>
        <begin position="48"/>
        <end position="82"/>
    </location>
</feature>
<comment type="similarity">
    <text evidence="1">Belongs to the CoA-transferase III family.</text>
</comment>
<comment type="caution">
    <text evidence="4">The sequence shown here is derived from an EMBL/GenBank/DDBJ whole genome shotgun (WGS) entry which is preliminary data.</text>
</comment>
<dbReference type="SUPFAM" id="SSF89796">
    <property type="entry name" value="CoA-transferase family III (CaiB/BaiF)"/>
    <property type="match status" value="1"/>
</dbReference>